<organism evidence="6 7">
    <name type="scientific">SAR86 cluster bacterium</name>
    <dbReference type="NCBI Taxonomy" id="2030880"/>
    <lineage>
        <taxon>Bacteria</taxon>
        <taxon>Pseudomonadati</taxon>
        <taxon>Pseudomonadota</taxon>
        <taxon>Gammaproteobacteria</taxon>
        <taxon>SAR86 cluster</taxon>
    </lineage>
</organism>
<dbReference type="GO" id="GO:0004725">
    <property type="term" value="F:protein tyrosine phosphatase activity"/>
    <property type="evidence" value="ECO:0007669"/>
    <property type="project" value="InterPro"/>
</dbReference>
<keyword evidence="2" id="KW-0378">Hydrolase</keyword>
<dbReference type="SUPFAM" id="SSF52788">
    <property type="entry name" value="Phosphotyrosine protein phosphatases I"/>
    <property type="match status" value="1"/>
</dbReference>
<dbReference type="EMBL" id="QOPD01000001">
    <property type="protein sequence ID" value="RCL39376.1"/>
    <property type="molecule type" value="Genomic_DNA"/>
</dbReference>
<feature type="active site" description="Nucleophile" evidence="4">
    <location>
        <position position="8"/>
    </location>
</feature>
<dbReference type="PRINTS" id="PR00719">
    <property type="entry name" value="LMWPTPASE"/>
</dbReference>
<evidence type="ECO:0000256" key="3">
    <source>
        <dbReference type="ARBA" id="ARBA00022849"/>
    </source>
</evidence>
<evidence type="ECO:0000256" key="4">
    <source>
        <dbReference type="PIRSR" id="PIRSR617867-1"/>
    </source>
</evidence>
<dbReference type="Pfam" id="PF01451">
    <property type="entry name" value="LMWPc"/>
    <property type="match status" value="1"/>
</dbReference>
<feature type="domain" description="Phosphotyrosine protein phosphatase I" evidence="5">
    <location>
        <begin position="2"/>
        <end position="127"/>
    </location>
</feature>
<comment type="caution">
    <text evidence="6">The sequence shown here is derived from an EMBL/GenBank/DDBJ whole genome shotgun (WGS) entry which is preliminary data.</text>
</comment>
<dbReference type="InterPro" id="IPR036196">
    <property type="entry name" value="Ptyr_pPase_sf"/>
</dbReference>
<name>A0A368BRQ3_9GAMM</name>
<dbReference type="PANTHER" id="PTHR43428:SF1">
    <property type="entry name" value="ARSENATE REDUCTASE"/>
    <property type="match status" value="1"/>
</dbReference>
<feature type="active site" evidence="4">
    <location>
        <position position="14"/>
    </location>
</feature>
<reference evidence="6 7" key="1">
    <citation type="journal article" date="2018" name="Microbiome">
        <title>Fine metagenomic profile of the Mediterranean stratified and mixed water columns revealed by assembly and recruitment.</title>
        <authorList>
            <person name="Haro-Moreno J.M."/>
            <person name="Lopez-Perez M."/>
            <person name="De La Torre J.R."/>
            <person name="Picazo A."/>
            <person name="Camacho A."/>
            <person name="Rodriguez-Valera F."/>
        </authorList>
    </citation>
    <scope>NUCLEOTIDE SEQUENCE [LARGE SCALE GENOMIC DNA]</scope>
    <source>
        <strain evidence="6">MED-G83</strain>
    </source>
</reference>
<evidence type="ECO:0000256" key="1">
    <source>
        <dbReference type="ARBA" id="ARBA00011063"/>
    </source>
</evidence>
<evidence type="ECO:0000313" key="6">
    <source>
        <dbReference type="EMBL" id="RCL39376.1"/>
    </source>
</evidence>
<dbReference type="GO" id="GO:0046685">
    <property type="term" value="P:response to arsenic-containing substance"/>
    <property type="evidence" value="ECO:0007669"/>
    <property type="project" value="UniProtKB-KW"/>
</dbReference>
<dbReference type="SMART" id="SM00226">
    <property type="entry name" value="LMWPc"/>
    <property type="match status" value="1"/>
</dbReference>
<evidence type="ECO:0000259" key="5">
    <source>
        <dbReference type="SMART" id="SM00226"/>
    </source>
</evidence>
<protein>
    <submittedName>
        <fullName evidence="6">Arsenate reductase ArsC</fullName>
    </submittedName>
</protein>
<sequence>MKKVLFVCVENACRSQLAEAISNSFYGYALEASSAGSRPAEKVNPKAISSLLRMGLHIETNQPKNVKTFENNHFDYVVTMGCGDKCPHIPGAKMFDWQIPDPKHMSDDDFDAVRDLIDLKIQSELIPDA</sequence>
<dbReference type="AlphaFoldDB" id="A0A368BRQ3"/>
<dbReference type="InterPro" id="IPR017867">
    <property type="entry name" value="Tyr_phospatase_low_mol_wt"/>
</dbReference>
<dbReference type="PANTHER" id="PTHR43428">
    <property type="entry name" value="ARSENATE REDUCTASE"/>
    <property type="match status" value="1"/>
</dbReference>
<evidence type="ECO:0000313" key="7">
    <source>
        <dbReference type="Proteomes" id="UP000252147"/>
    </source>
</evidence>
<gene>
    <name evidence="6" type="ORF">DBW97_01205</name>
</gene>
<dbReference type="InterPro" id="IPR023485">
    <property type="entry name" value="Ptyr_pPase"/>
</dbReference>
<proteinExistence type="inferred from homology"/>
<dbReference type="CDD" id="cd16345">
    <property type="entry name" value="LMWP_ArsC"/>
    <property type="match status" value="1"/>
</dbReference>
<dbReference type="Gene3D" id="3.40.50.2300">
    <property type="match status" value="1"/>
</dbReference>
<comment type="similarity">
    <text evidence="1">Belongs to the low molecular weight phosphotyrosine protein phosphatase family.</text>
</comment>
<accession>A0A368BRQ3</accession>
<evidence type="ECO:0000256" key="2">
    <source>
        <dbReference type="ARBA" id="ARBA00022801"/>
    </source>
</evidence>
<dbReference type="Proteomes" id="UP000252147">
    <property type="component" value="Unassembled WGS sequence"/>
</dbReference>
<keyword evidence="3" id="KW-0059">Arsenical resistance</keyword>